<evidence type="ECO:0000256" key="1">
    <source>
        <dbReference type="SAM" id="Phobius"/>
    </source>
</evidence>
<feature type="transmembrane region" description="Helical" evidence="1">
    <location>
        <begin position="88"/>
        <end position="108"/>
    </location>
</feature>
<feature type="transmembrane region" description="Helical" evidence="1">
    <location>
        <begin position="200"/>
        <end position="217"/>
    </location>
</feature>
<feature type="transmembrane region" description="Helical" evidence="1">
    <location>
        <begin position="345"/>
        <end position="368"/>
    </location>
</feature>
<feature type="transmembrane region" description="Helical" evidence="1">
    <location>
        <begin position="321"/>
        <end position="338"/>
    </location>
</feature>
<gene>
    <name evidence="2" type="ORF">A3B54_04375</name>
</gene>
<dbReference type="AlphaFoldDB" id="A0A1F5H2T1"/>
<dbReference type="Proteomes" id="UP000177039">
    <property type="component" value="Unassembled WGS sequence"/>
</dbReference>
<accession>A0A1F5H2T1</accession>
<reference evidence="2 3" key="1">
    <citation type="journal article" date="2016" name="Nat. Commun.">
        <title>Thousands of microbial genomes shed light on interconnected biogeochemical processes in an aquifer system.</title>
        <authorList>
            <person name="Anantharaman K."/>
            <person name="Brown C.T."/>
            <person name="Hug L.A."/>
            <person name="Sharon I."/>
            <person name="Castelle C.J."/>
            <person name="Probst A.J."/>
            <person name="Thomas B.C."/>
            <person name="Singh A."/>
            <person name="Wilkins M.J."/>
            <person name="Karaoz U."/>
            <person name="Brodie E.L."/>
            <person name="Williams K.H."/>
            <person name="Hubbard S.S."/>
            <person name="Banfield J.F."/>
        </authorList>
    </citation>
    <scope>NUCLEOTIDE SEQUENCE [LARGE SCALE GENOMIC DNA]</scope>
</reference>
<evidence type="ECO:0000313" key="3">
    <source>
        <dbReference type="Proteomes" id="UP000177039"/>
    </source>
</evidence>
<feature type="transmembrane region" description="Helical" evidence="1">
    <location>
        <begin position="299"/>
        <end position="315"/>
    </location>
</feature>
<dbReference type="EMBL" id="MFBT01000036">
    <property type="protein sequence ID" value="OGD98472.1"/>
    <property type="molecule type" value="Genomic_DNA"/>
</dbReference>
<organism evidence="2 3">
    <name type="scientific">Candidatus Curtissbacteria bacterium RIFCSPLOWO2_01_FULL_42_50</name>
    <dbReference type="NCBI Taxonomy" id="1797730"/>
    <lineage>
        <taxon>Bacteria</taxon>
        <taxon>Candidatus Curtissiibacteriota</taxon>
    </lineage>
</organism>
<evidence type="ECO:0000313" key="2">
    <source>
        <dbReference type="EMBL" id="OGD98472.1"/>
    </source>
</evidence>
<keyword evidence="1" id="KW-1133">Transmembrane helix</keyword>
<feature type="transmembrane region" description="Helical" evidence="1">
    <location>
        <begin position="12"/>
        <end position="33"/>
    </location>
</feature>
<evidence type="ECO:0008006" key="4">
    <source>
        <dbReference type="Google" id="ProtNLM"/>
    </source>
</evidence>
<name>A0A1F5H2T1_9BACT</name>
<protein>
    <recommendedName>
        <fullName evidence="4">Glycosyltransferase RgtA/B/C/D-like domain-containing protein</fullName>
    </recommendedName>
</protein>
<feature type="transmembrane region" description="Helical" evidence="1">
    <location>
        <begin position="166"/>
        <end position="188"/>
    </location>
</feature>
<feature type="transmembrane region" description="Helical" evidence="1">
    <location>
        <begin position="271"/>
        <end position="290"/>
    </location>
</feature>
<keyword evidence="1" id="KW-0472">Membrane</keyword>
<keyword evidence="1" id="KW-0812">Transmembrane</keyword>
<feature type="transmembrane region" description="Helical" evidence="1">
    <location>
        <begin position="238"/>
        <end position="259"/>
    </location>
</feature>
<comment type="caution">
    <text evidence="2">The sequence shown here is derived from an EMBL/GenBank/DDBJ whole genome shotgun (WGS) entry which is preliminary data.</text>
</comment>
<sequence length="472" mass="54032">MKIKNYKLKIEKLTLLIFPLIFVVTTLLFYPSFNYYFFQDDWFVLNWVQTGNLASFFSFRPDVIYWRPISMPLFFKYSRLLFDFNPSGFHLVVFLSHLANIILIYVLFRQLKLSQKISLLSSFLYGTAAFHFVPLSWLATTSYVLGPTFILAALTLFLKERIIGSFILFLASLATSEFTLTILPIALIVGGKARTNFKRLLPFGLVAAVYLLARFVVVPIPATGQYEISLQPKILTNLAWYFLWIFNFPEKMATIFFFANPAASLAVVLPFARLLILPLLLILIFVVVIFKSRTSFEKLFRGFGWFLAGITPVIFLPNHAYPMYLVIASLGILYILAVGLDKLKIFANLIIAVFAISWLLSSLLTISFSRKNHWISNEQAISRAYVEYTRMKVKDPSAGSIFIFKPADLVFSQKNKFTLVETEDNVKQVLNGDDAMQVFYNDSTIKSYYLTHQQEIDFPASLPIFVIAPTLE</sequence>
<proteinExistence type="predicted"/>